<dbReference type="GO" id="GO:0006465">
    <property type="term" value="P:signal peptide processing"/>
    <property type="evidence" value="ECO:0007669"/>
    <property type="project" value="TreeGrafter"/>
</dbReference>
<evidence type="ECO:0000256" key="2">
    <source>
        <dbReference type="ARBA" id="ARBA00005801"/>
    </source>
</evidence>
<feature type="transmembrane region" description="Helical" evidence="10">
    <location>
        <begin position="6"/>
        <end position="25"/>
    </location>
</feature>
<feature type="domain" description="Prepilin type IV endopeptidase peptidase" evidence="11">
    <location>
        <begin position="113"/>
        <end position="221"/>
    </location>
</feature>
<dbReference type="GO" id="GO:0032259">
    <property type="term" value="P:methylation"/>
    <property type="evidence" value="ECO:0007669"/>
    <property type="project" value="UniProtKB-KW"/>
</dbReference>
<comment type="similarity">
    <text evidence="2 8">Belongs to the peptidase A24 family.</text>
</comment>
<dbReference type="AlphaFoldDB" id="A0AA86M706"/>
<dbReference type="Pfam" id="PF06750">
    <property type="entry name" value="A24_N_bact"/>
    <property type="match status" value="1"/>
</dbReference>
<dbReference type="PANTHER" id="PTHR30487">
    <property type="entry name" value="TYPE 4 PREPILIN-LIKE PROTEINS LEADER PEPTIDE-PROCESSING ENZYME"/>
    <property type="match status" value="1"/>
</dbReference>
<evidence type="ECO:0000313" key="13">
    <source>
        <dbReference type="EMBL" id="BCU53802.1"/>
    </source>
</evidence>
<feature type="transmembrane region" description="Helical" evidence="10">
    <location>
        <begin position="159"/>
        <end position="177"/>
    </location>
</feature>
<dbReference type="RefSeq" id="WP_088222434.1">
    <property type="nucleotide sequence ID" value="NZ_AP024590.1"/>
</dbReference>
<feature type="transmembrane region" description="Helical" evidence="10">
    <location>
        <begin position="197"/>
        <end position="224"/>
    </location>
</feature>
<keyword evidence="9" id="KW-0511">Multifunctional enzyme</keyword>
<dbReference type="EMBL" id="AP024590">
    <property type="protein sequence ID" value="BCU53802.1"/>
    <property type="molecule type" value="Genomic_DNA"/>
</dbReference>
<dbReference type="EC" id="2.1.1.-" evidence="9"/>
<evidence type="ECO:0000313" key="14">
    <source>
        <dbReference type="Proteomes" id="UP000682928"/>
    </source>
</evidence>
<comment type="function">
    <text evidence="9">Plays an essential role in type IV pili and type II pseudopili formation by proteolytically removing the leader sequence from substrate proteins and subsequently monomethylating the alpha-amino group of the newly exposed N-terminal phenylalanine.</text>
</comment>
<evidence type="ECO:0000259" key="11">
    <source>
        <dbReference type="Pfam" id="PF01478"/>
    </source>
</evidence>
<comment type="catalytic activity">
    <reaction evidence="9">
        <text>Typically cleaves a -Gly-|-Phe- bond to release an N-terminal, basic peptide of 5-8 residues from type IV prepilin, and then N-methylates the new N-terminal amino group, the methyl donor being S-adenosyl-L-methionine.</text>
        <dbReference type="EC" id="3.4.23.43"/>
    </reaction>
</comment>
<keyword evidence="3" id="KW-1003">Cell membrane</keyword>
<sequence length="259" mass="28856">MIEDMYIALLAMVGLLTGSFMNVVVYRLPLMMESDCPANWNIAWPPSHCPHCQHRLRYGDTIPLLSWLLLRGRCRDCQQPVPLRYPLTEVLCGVAFALIAALFPTATDAFAVMVLFWFVLALAQIDARTYLLPDRLTLPLIWLGLLYHGLCQQDTLTDALFGAVAGYLSLWLVWWIYRLITGKEGLGLGDAKLLAALGAWCGWQALSMILLGASLMGIGCWIVLRLSRGTQVPHIAFGPWLGLAGFIIFTMQLLGVEIY</sequence>
<keyword evidence="5 9" id="KW-0812">Transmembrane</keyword>
<feature type="domain" description="Prepilin peptidase A24 N-terminal" evidence="12">
    <location>
        <begin position="13"/>
        <end position="101"/>
    </location>
</feature>
<feature type="transmembrane region" description="Helical" evidence="10">
    <location>
        <begin position="90"/>
        <end position="118"/>
    </location>
</feature>
<evidence type="ECO:0000256" key="1">
    <source>
        <dbReference type="ARBA" id="ARBA00004429"/>
    </source>
</evidence>
<dbReference type="Gene3D" id="1.20.120.1220">
    <property type="match status" value="1"/>
</dbReference>
<keyword evidence="7 10" id="KW-0472">Membrane</keyword>
<dbReference type="GO" id="GO:0004190">
    <property type="term" value="F:aspartic-type endopeptidase activity"/>
    <property type="evidence" value="ECO:0007669"/>
    <property type="project" value="UniProtKB-EC"/>
</dbReference>
<name>A0AA86M706_9ENTR</name>
<dbReference type="InterPro" id="IPR000045">
    <property type="entry name" value="Prepilin_IV_endopep_pep"/>
</dbReference>
<feature type="transmembrane region" description="Helical" evidence="10">
    <location>
        <begin position="236"/>
        <end position="256"/>
    </location>
</feature>
<evidence type="ECO:0000256" key="10">
    <source>
        <dbReference type="SAM" id="Phobius"/>
    </source>
</evidence>
<evidence type="ECO:0000256" key="9">
    <source>
        <dbReference type="RuleBase" id="RU003794"/>
    </source>
</evidence>
<dbReference type="GO" id="GO:0005886">
    <property type="term" value="C:plasma membrane"/>
    <property type="evidence" value="ECO:0007669"/>
    <property type="project" value="UniProtKB-SubCell"/>
</dbReference>
<evidence type="ECO:0000256" key="4">
    <source>
        <dbReference type="ARBA" id="ARBA00022519"/>
    </source>
</evidence>
<evidence type="ECO:0000256" key="8">
    <source>
        <dbReference type="RuleBase" id="RU003793"/>
    </source>
</evidence>
<dbReference type="Pfam" id="PF01478">
    <property type="entry name" value="Peptidase_A24"/>
    <property type="match status" value="1"/>
</dbReference>
<dbReference type="Proteomes" id="UP000682928">
    <property type="component" value="Chromosome"/>
</dbReference>
<organism evidence="13 14">
    <name type="scientific">Enterobacter kobei</name>
    <dbReference type="NCBI Taxonomy" id="208224"/>
    <lineage>
        <taxon>Bacteria</taxon>
        <taxon>Pseudomonadati</taxon>
        <taxon>Pseudomonadota</taxon>
        <taxon>Gammaproteobacteria</taxon>
        <taxon>Enterobacterales</taxon>
        <taxon>Enterobacteriaceae</taxon>
        <taxon>Enterobacter</taxon>
        <taxon>Enterobacter cloacae complex</taxon>
    </lineage>
</organism>
<evidence type="ECO:0000256" key="5">
    <source>
        <dbReference type="ARBA" id="ARBA00022692"/>
    </source>
</evidence>
<evidence type="ECO:0000256" key="6">
    <source>
        <dbReference type="ARBA" id="ARBA00022989"/>
    </source>
</evidence>
<keyword evidence="6 10" id="KW-1133">Transmembrane helix</keyword>
<comment type="subcellular location">
    <subcellularLocation>
        <location evidence="1">Cell inner membrane</location>
        <topology evidence="1">Multi-pass membrane protein</topology>
    </subcellularLocation>
    <subcellularLocation>
        <location evidence="9">Cell membrane</location>
        <topology evidence="9">Multi-pass membrane protein</topology>
    </subcellularLocation>
</comment>
<dbReference type="InterPro" id="IPR014032">
    <property type="entry name" value="Peptidase_A24A_bac"/>
</dbReference>
<dbReference type="InterPro" id="IPR050882">
    <property type="entry name" value="Prepilin_peptidase/N-MTase"/>
</dbReference>
<evidence type="ECO:0000256" key="7">
    <source>
        <dbReference type="ARBA" id="ARBA00023136"/>
    </source>
</evidence>
<dbReference type="EC" id="3.4.23.43" evidence="9"/>
<dbReference type="PRINTS" id="PR00864">
    <property type="entry name" value="PREPILNPTASE"/>
</dbReference>
<keyword evidence="9" id="KW-0808">Transferase</keyword>
<dbReference type="GO" id="GO:0008168">
    <property type="term" value="F:methyltransferase activity"/>
    <property type="evidence" value="ECO:0007669"/>
    <property type="project" value="UniProtKB-KW"/>
</dbReference>
<evidence type="ECO:0000256" key="3">
    <source>
        <dbReference type="ARBA" id="ARBA00022475"/>
    </source>
</evidence>
<keyword evidence="4" id="KW-0997">Cell inner membrane</keyword>
<reference evidence="13" key="1">
    <citation type="submission" date="2021-04" db="EMBL/GenBank/DDBJ databases">
        <title>Difference and commonality of drug resistance evolution in various bacteria. and drug sensitivity profiles.</title>
        <authorList>
            <person name="Maeda T."/>
            <person name="Shibai A."/>
            <person name="Kawada K."/>
            <person name="Kotani H."/>
            <person name="Tarusawa Y."/>
            <person name="Tanabe K."/>
            <person name="Furusawa C."/>
        </authorList>
    </citation>
    <scope>NUCLEOTIDE SEQUENCE</scope>
    <source>
        <strain evidence="13">JCM 8580</strain>
    </source>
</reference>
<evidence type="ECO:0000259" key="12">
    <source>
        <dbReference type="Pfam" id="PF06750"/>
    </source>
</evidence>
<proteinExistence type="inferred from homology"/>
<accession>A0AA86M706</accession>
<gene>
    <name evidence="13" type="primary">yst1O</name>
    <name evidence="13" type="ORF">ENKO_03960</name>
</gene>
<keyword evidence="9" id="KW-0645">Protease</keyword>
<keyword evidence="9" id="KW-0378">Hydrolase</keyword>
<dbReference type="InterPro" id="IPR010627">
    <property type="entry name" value="Prepilin_pept_A24_N"/>
</dbReference>
<keyword evidence="9" id="KW-0489">Methyltransferase</keyword>
<dbReference type="PANTHER" id="PTHR30487:SF0">
    <property type="entry name" value="PREPILIN LEADER PEPTIDASE_N-METHYLTRANSFERASE-RELATED"/>
    <property type="match status" value="1"/>
</dbReference>
<protein>
    <recommendedName>
        <fullName evidence="9">Prepilin leader peptidase/N-methyltransferase</fullName>
        <ecNumber evidence="9">2.1.1.-</ecNumber>
        <ecNumber evidence="9">3.4.23.43</ecNumber>
    </recommendedName>
</protein>